<organism evidence="2 3">
    <name type="scientific">Tritrichomonas foetus</name>
    <dbReference type="NCBI Taxonomy" id="1144522"/>
    <lineage>
        <taxon>Eukaryota</taxon>
        <taxon>Metamonada</taxon>
        <taxon>Parabasalia</taxon>
        <taxon>Tritrichomonadida</taxon>
        <taxon>Tritrichomonadidae</taxon>
        <taxon>Tritrichomonas</taxon>
    </lineage>
</organism>
<sequence length="379" mass="41593">MISIKFATFSEQPQIEMLRNTTLLLLQLSTISSASALISPASLSMKSTYSFDRLSLSRHFSPFLSIHTPYISSAISNSKFSSFLDSAISIREADITISGISNQNNNQVQPKASFNCSQSIFANNTASFNGAAIFVSLSGIDANVIDTTFSSNSALIGGAIFFSSRTFNCTSSIFIKNMADIGFHLFCVASNVNIEYTNFQESSFNGTSSIELASATSMSTRFNFISCNFFQNSQPIMANDVSVNVDNCCFIYYSDPENYQSYQNNNQIRSNGKDSVFNFTKTSFNEMYFESKEFSGNPINVDGGTKKEDLGNRCRLFPSPSPTANDGWGSQPAIFSLVAIGFFVIVSIIGIFIVTCHKDKDEEDKSDAEKPLTTLSTKK</sequence>
<keyword evidence="1" id="KW-0812">Transmembrane</keyword>
<feature type="transmembrane region" description="Helical" evidence="1">
    <location>
        <begin position="333"/>
        <end position="356"/>
    </location>
</feature>
<gene>
    <name evidence="2" type="ORF">TRFO_23477</name>
</gene>
<dbReference type="Proteomes" id="UP000179807">
    <property type="component" value="Unassembled WGS sequence"/>
</dbReference>
<keyword evidence="1" id="KW-0472">Membrane</keyword>
<dbReference type="VEuPathDB" id="TrichDB:TRFO_23477"/>
<evidence type="ECO:0000313" key="2">
    <source>
        <dbReference type="EMBL" id="OHT08115.1"/>
    </source>
</evidence>
<reference evidence="2" key="1">
    <citation type="submission" date="2016-10" db="EMBL/GenBank/DDBJ databases">
        <authorList>
            <person name="Benchimol M."/>
            <person name="Almeida L.G."/>
            <person name="Vasconcelos A.T."/>
            <person name="Perreira-Neves A."/>
            <person name="Rosa I.A."/>
            <person name="Tasca T."/>
            <person name="Bogo M.R."/>
            <person name="de Souza W."/>
        </authorList>
    </citation>
    <scope>NUCLEOTIDE SEQUENCE [LARGE SCALE GENOMIC DNA]</scope>
    <source>
        <strain evidence="2">K</strain>
    </source>
</reference>
<protein>
    <recommendedName>
        <fullName evidence="4">Right handed beta helix domain-containing protein</fullName>
    </recommendedName>
</protein>
<dbReference type="RefSeq" id="XP_068361251.1">
    <property type="nucleotide sequence ID" value="XM_068503175.1"/>
</dbReference>
<dbReference type="AlphaFoldDB" id="A0A1J4KA71"/>
<comment type="caution">
    <text evidence="2">The sequence shown here is derived from an EMBL/GenBank/DDBJ whole genome shotgun (WGS) entry which is preliminary data.</text>
</comment>
<dbReference type="EMBL" id="MLAK01000677">
    <property type="protein sequence ID" value="OHT08115.1"/>
    <property type="molecule type" value="Genomic_DNA"/>
</dbReference>
<name>A0A1J4KA71_9EUKA</name>
<evidence type="ECO:0008006" key="4">
    <source>
        <dbReference type="Google" id="ProtNLM"/>
    </source>
</evidence>
<dbReference type="GeneID" id="94837879"/>
<evidence type="ECO:0000256" key="1">
    <source>
        <dbReference type="SAM" id="Phobius"/>
    </source>
</evidence>
<proteinExistence type="predicted"/>
<keyword evidence="3" id="KW-1185">Reference proteome</keyword>
<keyword evidence="1" id="KW-1133">Transmembrane helix</keyword>
<evidence type="ECO:0000313" key="3">
    <source>
        <dbReference type="Proteomes" id="UP000179807"/>
    </source>
</evidence>
<accession>A0A1J4KA71</accession>